<sequence>MVAKKRLSKRVPTKRREMLRKKESKQNRETRRAERKKDKRQDGMPYGLIKTAEELQTLKEIREKAELRQKLYLERQKSGETAPETPKEDLSRRYLKDIYKLVKECDVIIEILDARDPLGSRTSAIEKIVLEHGKKLVMIINKVDLVERENWSAWLTYLRTFAPTVPFKASTQNQRTNIGQTEKTELKAEAYGVKDLMSLLKNYARGGGSVTVGIVGCPNVGKSSIINSLKRGRSCEVGNTPGVTKNLQHLVLDSSIRLVDSPGIIYKQNNPISNALRACTSDVDPEDIASLIFREIPGEDLAVLYGIQKPTSHEDLLILLALKWGKLGKKGNPDKRVTSFMLLRDLQQGRIKFCTPVPQLTTNENVISEITQTDASVHNYLPEGDDSLIRLSIPRKTLSTVDAPFEYESMPQ</sequence>
<dbReference type="GO" id="GO:0005730">
    <property type="term" value="C:nucleolus"/>
    <property type="evidence" value="ECO:0007669"/>
    <property type="project" value="TreeGrafter"/>
</dbReference>
<dbReference type="GeneID" id="93647897"/>
<dbReference type="Pfam" id="PF01926">
    <property type="entry name" value="MMR_HSR1"/>
    <property type="match status" value="1"/>
</dbReference>
<dbReference type="RefSeq" id="XP_067544552.1">
    <property type="nucleotide sequence ID" value="XM_067688965.1"/>
</dbReference>
<dbReference type="VEuPathDB" id="MicrosporidiaDB:NEDG_01547"/>
<evidence type="ECO:0000313" key="6">
    <source>
        <dbReference type="Proteomes" id="UP000185944"/>
    </source>
</evidence>
<dbReference type="CDD" id="cd04178">
    <property type="entry name" value="Nucleostemin_like"/>
    <property type="match status" value="1"/>
</dbReference>
<dbReference type="InterPro" id="IPR006073">
    <property type="entry name" value="GTP-bd"/>
</dbReference>
<dbReference type="PANTHER" id="PTHR11089">
    <property type="entry name" value="GTP-BINDING PROTEIN-RELATED"/>
    <property type="match status" value="1"/>
</dbReference>
<dbReference type="GO" id="GO:0005525">
    <property type="term" value="F:GTP binding"/>
    <property type="evidence" value="ECO:0007669"/>
    <property type="project" value="UniProtKB-KW"/>
</dbReference>
<dbReference type="InterPro" id="IPR050755">
    <property type="entry name" value="TRAFAC_YlqF/YawG_RiboMat"/>
</dbReference>
<feature type="compositionally biased region" description="Basic residues" evidence="3">
    <location>
        <begin position="1"/>
        <end position="13"/>
    </location>
</feature>
<dbReference type="Gene3D" id="3.40.50.300">
    <property type="entry name" value="P-loop containing nucleotide triphosphate hydrolases"/>
    <property type="match status" value="1"/>
</dbReference>
<feature type="region of interest" description="Disordered" evidence="3">
    <location>
        <begin position="1"/>
        <end position="46"/>
    </location>
</feature>
<dbReference type="STRING" id="1805483.A0A177EF17"/>
<dbReference type="PANTHER" id="PTHR11089:SF30">
    <property type="entry name" value="GUANINE NUCLEOTIDE-BINDING PROTEIN-LIKE 3 HOMOLOG"/>
    <property type="match status" value="1"/>
</dbReference>
<dbReference type="SUPFAM" id="SSF52540">
    <property type="entry name" value="P-loop containing nucleoside triphosphate hydrolases"/>
    <property type="match status" value="1"/>
</dbReference>
<proteinExistence type="predicted"/>
<protein>
    <submittedName>
        <fullName evidence="5">Nuclear GTP-binding protein</fullName>
    </submittedName>
</protein>
<reference evidence="5 6" key="1">
    <citation type="submission" date="2016-02" db="EMBL/GenBank/DDBJ databases">
        <title>Discovery of a natural microsporidian pathogen with a broad tissue tropism in Caenorhabditis elegans.</title>
        <authorList>
            <person name="Luallen R.J."/>
            <person name="Reinke A.W."/>
            <person name="Tong L."/>
            <person name="Botts M.R."/>
            <person name="Felix M.-A."/>
            <person name="Troemel E.R."/>
        </authorList>
    </citation>
    <scope>NUCLEOTIDE SEQUENCE [LARGE SCALE GENOMIC DNA]</scope>
    <source>
        <strain evidence="5 6">JUm2807</strain>
    </source>
</reference>
<dbReference type="InterPro" id="IPR027417">
    <property type="entry name" value="P-loop_NTPase"/>
</dbReference>
<dbReference type="Proteomes" id="UP000185944">
    <property type="component" value="Unassembled WGS sequence"/>
</dbReference>
<name>A0A177EF17_9MICR</name>
<dbReference type="OrthoDB" id="10266128at2759"/>
<dbReference type="PRINTS" id="PR00326">
    <property type="entry name" value="GTP1OBG"/>
</dbReference>
<feature type="compositionally biased region" description="Basic and acidic residues" evidence="3">
    <location>
        <begin position="14"/>
        <end position="42"/>
    </location>
</feature>
<evidence type="ECO:0000256" key="2">
    <source>
        <dbReference type="ARBA" id="ARBA00023134"/>
    </source>
</evidence>
<accession>A0A177EF17</accession>
<dbReference type="EMBL" id="LTDL01000038">
    <property type="protein sequence ID" value="OAG30000.1"/>
    <property type="molecule type" value="Genomic_DNA"/>
</dbReference>
<dbReference type="AlphaFoldDB" id="A0A177EF17"/>
<organism evidence="5 6">
    <name type="scientific">Nematocida displodere</name>
    <dbReference type="NCBI Taxonomy" id="1805483"/>
    <lineage>
        <taxon>Eukaryota</taxon>
        <taxon>Fungi</taxon>
        <taxon>Fungi incertae sedis</taxon>
        <taxon>Microsporidia</taxon>
        <taxon>Nematocida</taxon>
    </lineage>
</organism>
<keyword evidence="1" id="KW-0547">Nucleotide-binding</keyword>
<evidence type="ECO:0000259" key="4">
    <source>
        <dbReference type="PROSITE" id="PS51721"/>
    </source>
</evidence>
<evidence type="ECO:0000256" key="3">
    <source>
        <dbReference type="SAM" id="MobiDB-lite"/>
    </source>
</evidence>
<keyword evidence="6" id="KW-1185">Reference proteome</keyword>
<dbReference type="PROSITE" id="PS51721">
    <property type="entry name" value="G_CP"/>
    <property type="match status" value="1"/>
</dbReference>
<gene>
    <name evidence="5" type="ORF">NEDG_01547</name>
</gene>
<keyword evidence="2" id="KW-0342">GTP-binding</keyword>
<evidence type="ECO:0000256" key="1">
    <source>
        <dbReference type="ARBA" id="ARBA00022741"/>
    </source>
</evidence>
<evidence type="ECO:0000313" key="5">
    <source>
        <dbReference type="EMBL" id="OAG30000.1"/>
    </source>
</evidence>
<feature type="domain" description="CP-type G" evidence="4">
    <location>
        <begin position="92"/>
        <end position="267"/>
    </location>
</feature>
<comment type="caution">
    <text evidence="5">The sequence shown here is derived from an EMBL/GenBank/DDBJ whole genome shotgun (WGS) entry which is preliminary data.</text>
</comment>
<dbReference type="InterPro" id="IPR030378">
    <property type="entry name" value="G_CP_dom"/>
</dbReference>